<name>A0A4V3DED7_9PROT</name>
<dbReference type="Pfam" id="PF01019">
    <property type="entry name" value="G_glu_transpept"/>
    <property type="match status" value="1"/>
</dbReference>
<proteinExistence type="inferred from homology"/>
<evidence type="ECO:0000256" key="2">
    <source>
        <dbReference type="ARBA" id="ARBA00022679"/>
    </source>
</evidence>
<feature type="region of interest" description="Disordered" evidence="5">
    <location>
        <begin position="1"/>
        <end position="22"/>
    </location>
</feature>
<sequence length="490" mass="49902">MPANHLNCPRGDSKHRHPGNGDPAWTVRRLAALAGIAILPLLTACENTRSIASDATQIDGFRAGVVADDPRAALIGRTVIANGGNAADGAVAAYFAMSVLMPSAAGLGGGGVCIAHDAEEKRTDVIDFLPRAAAAGQVAVPGNVRGMAALNARYGNLPFAGLVGPAENLALSGSTVPKALARDLQEFDYTLREDPALAAVFHDLNGAPLKEGDNFRQPELGASLGQVRALGVNGFYSGLLGQKIADGAQAIGAPLTIDDLRNHKVQIYAPVDTPFLDLSLWTTSAPSGGSLVAQAMGQFSGDNSPGAQANVSRQLMPARAQQEGLGGATENPSAATVVAVDSDGVAVACAFTMNAPFGAARTAPGTGIILAPAPNDQGIGFSALAPVMVGSKFNGQLYFASAAAGGAPGALAQALVLDAVMRRALPLDQAMQLPRAFDDGAGQSYDEAGGLSLGRLNSIFCSRGTPSSPDTCQLRNDYRGNGLATILGED</sequence>
<dbReference type="EMBL" id="SNYW01000010">
    <property type="protein sequence ID" value="TDQ80882.1"/>
    <property type="molecule type" value="Genomic_DNA"/>
</dbReference>
<evidence type="ECO:0000256" key="5">
    <source>
        <dbReference type="SAM" id="MobiDB-lite"/>
    </source>
</evidence>
<dbReference type="InterPro" id="IPR051792">
    <property type="entry name" value="GGT_bact"/>
</dbReference>
<dbReference type="SUPFAM" id="SSF56235">
    <property type="entry name" value="N-terminal nucleophile aminohydrolases (Ntn hydrolases)"/>
    <property type="match status" value="1"/>
</dbReference>
<comment type="similarity">
    <text evidence="1">Belongs to the gamma-glutamyltransferase family.</text>
</comment>
<dbReference type="Proteomes" id="UP000295783">
    <property type="component" value="Unassembled WGS sequence"/>
</dbReference>
<dbReference type="AlphaFoldDB" id="A0A4V3DED7"/>
<dbReference type="PRINTS" id="PR01210">
    <property type="entry name" value="GGTRANSPTASE"/>
</dbReference>
<dbReference type="InterPro" id="IPR043137">
    <property type="entry name" value="GGT_ssub_C"/>
</dbReference>
<evidence type="ECO:0000256" key="3">
    <source>
        <dbReference type="ARBA" id="ARBA00022801"/>
    </source>
</evidence>
<keyword evidence="3 6" id="KW-0378">Hydrolase</keyword>
<gene>
    <name evidence="6" type="ORF">A8950_2751</name>
</gene>
<dbReference type="InterPro" id="IPR029055">
    <property type="entry name" value="Ntn_hydrolases_N"/>
</dbReference>
<keyword evidence="7" id="KW-1185">Reference proteome</keyword>
<organism evidence="6 7">
    <name type="scientific">Dongia mobilis</name>
    <dbReference type="NCBI Taxonomy" id="578943"/>
    <lineage>
        <taxon>Bacteria</taxon>
        <taxon>Pseudomonadati</taxon>
        <taxon>Pseudomonadota</taxon>
        <taxon>Alphaproteobacteria</taxon>
        <taxon>Rhodospirillales</taxon>
        <taxon>Dongiaceae</taxon>
        <taxon>Dongia</taxon>
    </lineage>
</organism>
<accession>A0A4V3DED7</accession>
<evidence type="ECO:0000313" key="7">
    <source>
        <dbReference type="Proteomes" id="UP000295783"/>
    </source>
</evidence>
<reference evidence="6 7" key="1">
    <citation type="submission" date="2019-03" db="EMBL/GenBank/DDBJ databases">
        <title>Genomic Encyclopedia of Type Strains, Phase III (KMG-III): the genomes of soil and plant-associated and newly described type strains.</title>
        <authorList>
            <person name="Whitman W."/>
        </authorList>
    </citation>
    <scope>NUCLEOTIDE SEQUENCE [LARGE SCALE GENOMIC DNA]</scope>
    <source>
        <strain evidence="6 7">CGMCC 1.7660</strain>
    </source>
</reference>
<dbReference type="PANTHER" id="PTHR43199">
    <property type="entry name" value="GLUTATHIONE HYDROLASE"/>
    <property type="match status" value="1"/>
</dbReference>
<comment type="caution">
    <text evidence="6">The sequence shown here is derived from an EMBL/GenBank/DDBJ whole genome shotgun (WGS) entry which is preliminary data.</text>
</comment>
<dbReference type="GO" id="GO:0016787">
    <property type="term" value="F:hydrolase activity"/>
    <property type="evidence" value="ECO:0007669"/>
    <property type="project" value="UniProtKB-KW"/>
</dbReference>
<evidence type="ECO:0000256" key="1">
    <source>
        <dbReference type="ARBA" id="ARBA00009381"/>
    </source>
</evidence>
<dbReference type="GO" id="GO:0016740">
    <property type="term" value="F:transferase activity"/>
    <property type="evidence" value="ECO:0007669"/>
    <property type="project" value="UniProtKB-KW"/>
</dbReference>
<dbReference type="PANTHER" id="PTHR43199:SF1">
    <property type="entry name" value="GLUTATHIONE HYDROLASE PROENZYME"/>
    <property type="match status" value="1"/>
</dbReference>
<dbReference type="Gene3D" id="3.60.20.40">
    <property type="match status" value="1"/>
</dbReference>
<keyword evidence="2" id="KW-0808">Transferase</keyword>
<protein>
    <submittedName>
        <fullName evidence="6">Gamma-glutamyltranspeptidase/glutathione hydrolase</fullName>
    </submittedName>
</protein>
<keyword evidence="4" id="KW-0865">Zymogen</keyword>
<evidence type="ECO:0000313" key="6">
    <source>
        <dbReference type="EMBL" id="TDQ80882.1"/>
    </source>
</evidence>
<evidence type="ECO:0000256" key="4">
    <source>
        <dbReference type="ARBA" id="ARBA00023145"/>
    </source>
</evidence>